<dbReference type="Proteomes" id="UP000014184">
    <property type="component" value="Unassembled WGS sequence"/>
</dbReference>
<feature type="transmembrane region" description="Helical" evidence="5">
    <location>
        <begin position="64"/>
        <end position="84"/>
    </location>
</feature>
<organism evidence="7 8">
    <name type="scientific">Thermobifida fusca TM51</name>
    <dbReference type="NCBI Taxonomy" id="1169414"/>
    <lineage>
        <taxon>Bacteria</taxon>
        <taxon>Bacillati</taxon>
        <taxon>Actinomycetota</taxon>
        <taxon>Actinomycetes</taxon>
        <taxon>Streptosporangiales</taxon>
        <taxon>Nocardiopsidaceae</taxon>
        <taxon>Thermobifida</taxon>
    </lineage>
</organism>
<keyword evidence="2 5" id="KW-0812">Transmembrane</keyword>
<dbReference type="PANTHER" id="PTHR38480:SF1">
    <property type="entry name" value="SLR0254 PROTEIN"/>
    <property type="match status" value="1"/>
</dbReference>
<sequence>MSHSAGYGGSTSLVTGDAVPLDLRPAGFASRAVAFGIDFLVQFAALVASFLTLALLTKGNLDEALPVAIGLTLTVLTVVGYPVAFETLSRGRSLGKLALGLRVVSADGTPVRFRQSLARALSAIVEFWLSSGVVGLASSLVNRQGRRIGDFLAGTIVIQERTGHRITPVIDMPPPMADWARTAELSRLPADLAAVAYQYLTRYLAFDHQTRYELGIQLATAVSQYVSPPPPPQASPPEYLAAVLAERRRREAERFAQIHGPSAG</sequence>
<dbReference type="RefSeq" id="WP_016189170.1">
    <property type="nucleotide sequence ID" value="NZ_AOSG01000072.1"/>
</dbReference>
<proteinExistence type="predicted"/>
<protein>
    <recommendedName>
        <fullName evidence="6">RDD domain-containing protein</fullName>
    </recommendedName>
</protein>
<dbReference type="GO" id="GO:0016020">
    <property type="term" value="C:membrane"/>
    <property type="evidence" value="ECO:0007669"/>
    <property type="project" value="UniProtKB-SubCell"/>
</dbReference>
<evidence type="ECO:0000256" key="1">
    <source>
        <dbReference type="ARBA" id="ARBA00004141"/>
    </source>
</evidence>
<comment type="subcellular location">
    <subcellularLocation>
        <location evidence="1">Membrane</location>
        <topology evidence="1">Multi-pass membrane protein</topology>
    </subcellularLocation>
</comment>
<dbReference type="PANTHER" id="PTHR38480">
    <property type="entry name" value="SLR0254 PROTEIN"/>
    <property type="match status" value="1"/>
</dbReference>
<keyword evidence="3 5" id="KW-1133">Transmembrane helix</keyword>
<comment type="caution">
    <text evidence="7">The sequence shown here is derived from an EMBL/GenBank/DDBJ whole genome shotgun (WGS) entry which is preliminary data.</text>
</comment>
<evidence type="ECO:0000313" key="7">
    <source>
        <dbReference type="EMBL" id="EOR70432.1"/>
    </source>
</evidence>
<keyword evidence="8" id="KW-1185">Reference proteome</keyword>
<feature type="transmembrane region" description="Helical" evidence="5">
    <location>
        <begin position="32"/>
        <end position="57"/>
    </location>
</feature>
<reference evidence="7 8" key="1">
    <citation type="journal article" date="2013" name="Genome Announc.">
        <title>Draft Genome Sequence of the Lignocellulose Decomposer Thermobifida fusca Strain TM51.</title>
        <authorList>
            <person name="Toth A."/>
            <person name="Barna T."/>
            <person name="Nagy I."/>
            <person name="Horvath B."/>
            <person name="Nagy I."/>
            <person name="Tancsics A."/>
            <person name="Kriszt B."/>
            <person name="Baka E."/>
            <person name="Fekete C."/>
            <person name="Kukolya J."/>
        </authorList>
    </citation>
    <scope>NUCLEOTIDE SEQUENCE [LARGE SCALE GENOMIC DNA]</scope>
    <source>
        <strain evidence="7 8">TM51</strain>
    </source>
</reference>
<accession>A0A9P2T8D7</accession>
<feature type="domain" description="RDD" evidence="6">
    <location>
        <begin position="26"/>
        <end position="154"/>
    </location>
</feature>
<name>A0A9P2T8D7_THEFU</name>
<gene>
    <name evidence="7" type="ORF">TM51_12860</name>
</gene>
<evidence type="ECO:0000256" key="3">
    <source>
        <dbReference type="ARBA" id="ARBA00022989"/>
    </source>
</evidence>
<evidence type="ECO:0000259" key="6">
    <source>
        <dbReference type="Pfam" id="PF06271"/>
    </source>
</evidence>
<dbReference type="Pfam" id="PF06271">
    <property type="entry name" value="RDD"/>
    <property type="match status" value="1"/>
</dbReference>
<keyword evidence="4 5" id="KW-0472">Membrane</keyword>
<dbReference type="EMBL" id="AOSG01000072">
    <property type="protein sequence ID" value="EOR70432.1"/>
    <property type="molecule type" value="Genomic_DNA"/>
</dbReference>
<dbReference type="InterPro" id="IPR010432">
    <property type="entry name" value="RDD"/>
</dbReference>
<evidence type="ECO:0000313" key="8">
    <source>
        <dbReference type="Proteomes" id="UP000014184"/>
    </source>
</evidence>
<evidence type="ECO:0000256" key="5">
    <source>
        <dbReference type="SAM" id="Phobius"/>
    </source>
</evidence>
<evidence type="ECO:0000256" key="4">
    <source>
        <dbReference type="ARBA" id="ARBA00023136"/>
    </source>
</evidence>
<evidence type="ECO:0000256" key="2">
    <source>
        <dbReference type="ARBA" id="ARBA00022692"/>
    </source>
</evidence>
<dbReference type="AlphaFoldDB" id="A0A9P2T8D7"/>